<dbReference type="Proteomes" id="UP001218218">
    <property type="component" value="Unassembled WGS sequence"/>
</dbReference>
<evidence type="ECO:0000313" key="1">
    <source>
        <dbReference type="EMBL" id="KAJ7302672.1"/>
    </source>
</evidence>
<evidence type="ECO:0000313" key="2">
    <source>
        <dbReference type="Proteomes" id="UP001218218"/>
    </source>
</evidence>
<organism evidence="1 2">
    <name type="scientific">Mycena albidolilacea</name>
    <dbReference type="NCBI Taxonomy" id="1033008"/>
    <lineage>
        <taxon>Eukaryota</taxon>
        <taxon>Fungi</taxon>
        <taxon>Dikarya</taxon>
        <taxon>Basidiomycota</taxon>
        <taxon>Agaricomycotina</taxon>
        <taxon>Agaricomycetes</taxon>
        <taxon>Agaricomycetidae</taxon>
        <taxon>Agaricales</taxon>
        <taxon>Marasmiineae</taxon>
        <taxon>Mycenaceae</taxon>
        <taxon>Mycena</taxon>
    </lineage>
</organism>
<accession>A0AAD6Z181</accession>
<sequence>MSRHSTLYFFDGTLTLQAADSTLYNVYRHNLISQSKVFNGMLTLPIQNHPTLSLSDSTRALLEKAKDTGLKGTSDVMAVAIPAQFTAMECEKFLEFVFDTQGHFFVQMGIDYATHHLDQQEKFGPALQFRMGYDCHILSQVTWAFDELMTIPIMDISTEDQERLGWETLWAVARAQAAITDHRVTLAVCLPELIHESQCYSIYHCTSEWEKAWTSQTGILGKLLKEELLG</sequence>
<keyword evidence="2" id="KW-1185">Reference proteome</keyword>
<protein>
    <submittedName>
        <fullName evidence="1">Uncharacterized protein</fullName>
    </submittedName>
</protein>
<reference evidence="1" key="1">
    <citation type="submission" date="2023-03" db="EMBL/GenBank/DDBJ databases">
        <title>Massive genome expansion in bonnet fungi (Mycena s.s.) driven by repeated elements and novel gene families across ecological guilds.</title>
        <authorList>
            <consortium name="Lawrence Berkeley National Laboratory"/>
            <person name="Harder C.B."/>
            <person name="Miyauchi S."/>
            <person name="Viragh M."/>
            <person name="Kuo A."/>
            <person name="Thoen E."/>
            <person name="Andreopoulos B."/>
            <person name="Lu D."/>
            <person name="Skrede I."/>
            <person name="Drula E."/>
            <person name="Henrissat B."/>
            <person name="Morin E."/>
            <person name="Kohler A."/>
            <person name="Barry K."/>
            <person name="LaButti K."/>
            <person name="Morin E."/>
            <person name="Salamov A."/>
            <person name="Lipzen A."/>
            <person name="Mereny Z."/>
            <person name="Hegedus B."/>
            <person name="Baldrian P."/>
            <person name="Stursova M."/>
            <person name="Weitz H."/>
            <person name="Taylor A."/>
            <person name="Grigoriev I.V."/>
            <person name="Nagy L.G."/>
            <person name="Martin F."/>
            <person name="Kauserud H."/>
        </authorList>
    </citation>
    <scope>NUCLEOTIDE SEQUENCE</scope>
    <source>
        <strain evidence="1">CBHHK002</strain>
    </source>
</reference>
<comment type="caution">
    <text evidence="1">The sequence shown here is derived from an EMBL/GenBank/DDBJ whole genome shotgun (WGS) entry which is preliminary data.</text>
</comment>
<name>A0AAD6Z181_9AGAR</name>
<gene>
    <name evidence="1" type="ORF">DFH08DRAFT_826417</name>
</gene>
<dbReference type="EMBL" id="JARIHO010000113">
    <property type="protein sequence ID" value="KAJ7302672.1"/>
    <property type="molecule type" value="Genomic_DNA"/>
</dbReference>
<dbReference type="AlphaFoldDB" id="A0AAD6Z181"/>
<proteinExistence type="predicted"/>